<dbReference type="AlphaFoldDB" id="A0A1F6BGQ5"/>
<proteinExistence type="predicted"/>
<dbReference type="STRING" id="1798401.A2363_04230"/>
<dbReference type="Proteomes" id="UP000176186">
    <property type="component" value="Unassembled WGS sequence"/>
</dbReference>
<name>A0A1F6BGQ5_9BACT</name>
<comment type="caution">
    <text evidence="1">The sequence shown here is derived from an EMBL/GenBank/DDBJ whole genome shotgun (WGS) entry which is preliminary data.</text>
</comment>
<evidence type="ECO:0000313" key="2">
    <source>
        <dbReference type="Proteomes" id="UP000176186"/>
    </source>
</evidence>
<gene>
    <name evidence="1" type="ORF">A2363_04230</name>
</gene>
<sequence length="129" mass="14466">MSKEATPIRLSETEGDTSWLPYSIVRRDDHIVVRGGLFNYLSGPLLSADTDQSVFMPTYGHEAISVTRVQHNMFQIGECGVVRMEEDACYFVRQDRKFVFRAAIPSPDKRDEIFTGMVHFGAAMASNGS</sequence>
<reference evidence="1 2" key="1">
    <citation type="journal article" date="2016" name="Nat. Commun.">
        <title>Thousands of microbial genomes shed light on interconnected biogeochemical processes in an aquifer system.</title>
        <authorList>
            <person name="Anantharaman K."/>
            <person name="Brown C.T."/>
            <person name="Hug L.A."/>
            <person name="Sharon I."/>
            <person name="Castelle C.J."/>
            <person name="Probst A.J."/>
            <person name="Thomas B.C."/>
            <person name="Singh A."/>
            <person name="Wilkins M.J."/>
            <person name="Karaoz U."/>
            <person name="Brodie E.L."/>
            <person name="Williams K.H."/>
            <person name="Hubbard S.S."/>
            <person name="Banfield J.F."/>
        </authorList>
    </citation>
    <scope>NUCLEOTIDE SEQUENCE [LARGE SCALE GENOMIC DNA]</scope>
</reference>
<organism evidence="1 2">
    <name type="scientific">Candidatus Gottesmanbacteria bacterium RIFOXYB1_FULL_47_11</name>
    <dbReference type="NCBI Taxonomy" id="1798401"/>
    <lineage>
        <taxon>Bacteria</taxon>
        <taxon>Candidatus Gottesmaniibacteriota</taxon>
    </lineage>
</organism>
<protein>
    <submittedName>
        <fullName evidence="1">Uncharacterized protein</fullName>
    </submittedName>
</protein>
<accession>A0A1F6BGQ5</accession>
<evidence type="ECO:0000313" key="1">
    <source>
        <dbReference type="EMBL" id="OGG35697.1"/>
    </source>
</evidence>
<dbReference type="EMBL" id="MFKE01000008">
    <property type="protein sequence ID" value="OGG35697.1"/>
    <property type="molecule type" value="Genomic_DNA"/>
</dbReference>